<dbReference type="AlphaFoldDB" id="A0A6M3M075"/>
<evidence type="ECO:0008006" key="3">
    <source>
        <dbReference type="Google" id="ProtNLM"/>
    </source>
</evidence>
<dbReference type="EMBL" id="MT143703">
    <property type="protein sequence ID" value="QJB00948.1"/>
    <property type="molecule type" value="Genomic_DNA"/>
</dbReference>
<feature type="region of interest" description="Disordered" evidence="1">
    <location>
        <begin position="389"/>
        <end position="408"/>
    </location>
</feature>
<gene>
    <name evidence="2" type="ORF">MM171A00156_0042</name>
</gene>
<name>A0A6M3M075_9ZZZZ</name>
<evidence type="ECO:0000256" key="1">
    <source>
        <dbReference type="SAM" id="MobiDB-lite"/>
    </source>
</evidence>
<sequence length="408" mass="43727">MADEMNTDERAAIIRAAVAAMPHTNPMVADDLLGGFTMHTEVDDIVAIYQAASAQGFRDGVASLSAAEPAVAVPSVGWPDWCPEAFSALVMLDRMDVGPDDDARVDAVSAIVCSMAEKLRPSTAPALTQGAASPEGAVYAEMPQLCVLHRDLHTGDLITGYDEDDLRDFADRTHAIRIASHGQAPDQPAAVHCKGRNCAAVDGRGHSAECFSDHDRTISGLDTPGNHHPTARYVGYRGEPCNPAFTKDEQAAWREGAAARITPSPQAAQQAPAGAQSEDVQRARLIAAIAQRWIGDRTHLGALIYLDDLAWALKILSAAPAAPSTPEAGGWMPIETAPNDGRALLVWPPTWPSRSCSVAVYNEDQYAKTPRPYWERDDALGKVMYSRGKPPLLWQPLPASPTIEGESK</sequence>
<organism evidence="2">
    <name type="scientific">viral metagenome</name>
    <dbReference type="NCBI Taxonomy" id="1070528"/>
    <lineage>
        <taxon>unclassified sequences</taxon>
        <taxon>metagenomes</taxon>
        <taxon>organismal metagenomes</taxon>
    </lineage>
</organism>
<proteinExistence type="predicted"/>
<evidence type="ECO:0000313" key="2">
    <source>
        <dbReference type="EMBL" id="QJB00948.1"/>
    </source>
</evidence>
<protein>
    <recommendedName>
        <fullName evidence="3">DUF551 domain-containing protein</fullName>
    </recommendedName>
</protein>
<reference evidence="2" key="1">
    <citation type="submission" date="2020-03" db="EMBL/GenBank/DDBJ databases">
        <title>The deep terrestrial virosphere.</title>
        <authorList>
            <person name="Holmfeldt K."/>
            <person name="Nilsson E."/>
            <person name="Simone D."/>
            <person name="Lopez-Fernandez M."/>
            <person name="Wu X."/>
            <person name="de Brujin I."/>
            <person name="Lundin D."/>
            <person name="Andersson A."/>
            <person name="Bertilsson S."/>
            <person name="Dopson M."/>
        </authorList>
    </citation>
    <scope>NUCLEOTIDE SEQUENCE</scope>
    <source>
        <strain evidence="2">MM171A00156</strain>
    </source>
</reference>
<accession>A0A6M3M075</accession>